<evidence type="ECO:0000313" key="2">
    <source>
        <dbReference type="Proteomes" id="UP000283993"/>
    </source>
</evidence>
<dbReference type="EMBL" id="AYKH01000012">
    <property type="protein sequence ID" value="ROO27840.1"/>
    <property type="molecule type" value="Genomic_DNA"/>
</dbReference>
<protein>
    <submittedName>
        <fullName evidence="1">Uncharacterized protein</fullName>
    </submittedName>
</protein>
<sequence length="224" mass="25250">MTTSNTAGTLIHPAHGTLYRAARDERRRLARALSIEADWRFHDGPEWAARYWAAFGDLRRDRASAPEMRMAAAQAEREHWSTLTATEAAVARDSFRALLALLHPRVVPQAAAADGDGLWPRAMAAYRHGDRETLARLLPEARPLARHARLPQAVVALRREHDRLCAAREHADRRLAELSQQFPFCLRDRLADADWIRRQRLALRQALALTAAPQSGVAPRKRVS</sequence>
<gene>
    <name evidence="1" type="ORF">SAOR_07365</name>
</gene>
<comment type="caution">
    <text evidence="1">The sequence shown here is derived from an EMBL/GenBank/DDBJ whole genome shotgun (WGS) entry which is preliminary data.</text>
</comment>
<keyword evidence="2" id="KW-1185">Reference proteome</keyword>
<dbReference type="AlphaFoldDB" id="A0A423PQG9"/>
<evidence type="ECO:0000313" key="1">
    <source>
        <dbReference type="EMBL" id="ROO27840.1"/>
    </source>
</evidence>
<accession>A0A423PQG9</accession>
<dbReference type="RefSeq" id="WP_123630858.1">
    <property type="nucleotide sequence ID" value="NZ_AYKH01000012.1"/>
</dbReference>
<dbReference type="Proteomes" id="UP000283993">
    <property type="component" value="Unassembled WGS sequence"/>
</dbReference>
<reference evidence="1 2" key="1">
    <citation type="submission" date="2013-10" db="EMBL/GenBank/DDBJ databases">
        <title>Salinisphaera orenii MK-B5 Genome Sequencing.</title>
        <authorList>
            <person name="Lai Q."/>
            <person name="Li C."/>
            <person name="Shao Z."/>
        </authorList>
    </citation>
    <scope>NUCLEOTIDE SEQUENCE [LARGE SCALE GENOMIC DNA]</scope>
    <source>
        <strain evidence="1 2">MK-B5</strain>
    </source>
</reference>
<organism evidence="1 2">
    <name type="scientific">Salinisphaera orenii MK-B5</name>
    <dbReference type="NCBI Taxonomy" id="856730"/>
    <lineage>
        <taxon>Bacteria</taxon>
        <taxon>Pseudomonadati</taxon>
        <taxon>Pseudomonadota</taxon>
        <taxon>Gammaproteobacteria</taxon>
        <taxon>Salinisphaerales</taxon>
        <taxon>Salinisphaeraceae</taxon>
        <taxon>Salinisphaera</taxon>
    </lineage>
</organism>
<proteinExistence type="predicted"/>
<name>A0A423PQG9_9GAMM</name>